<dbReference type="PANTHER" id="PTHR43046:SF14">
    <property type="entry name" value="MUTT_NUDIX FAMILY PROTEIN"/>
    <property type="match status" value="1"/>
</dbReference>
<evidence type="ECO:0000256" key="1">
    <source>
        <dbReference type="ARBA" id="ARBA00001946"/>
    </source>
</evidence>
<evidence type="ECO:0000259" key="3">
    <source>
        <dbReference type="PROSITE" id="PS51462"/>
    </source>
</evidence>
<dbReference type="AlphaFoldDB" id="A0A8J7L299"/>
<evidence type="ECO:0000313" key="5">
    <source>
        <dbReference type="Proteomes" id="UP000623269"/>
    </source>
</evidence>
<sequence>MNKYRILVKGIVKYEDKYLVVKKWYDDRISEPYQWEFIDGHIEFKESPDKAVLRHIYDQTGLSVVIDKILYTWTFMTGDVYNIGISYLCLTTIDSITLSEELTDYRFIHREEFEHYLSKKVLEDFEKFEG</sequence>
<dbReference type="InterPro" id="IPR000086">
    <property type="entry name" value="NUDIX_hydrolase_dom"/>
</dbReference>
<dbReference type="SUPFAM" id="SSF55811">
    <property type="entry name" value="Nudix"/>
    <property type="match status" value="1"/>
</dbReference>
<reference evidence="4" key="1">
    <citation type="submission" date="2020-12" db="EMBL/GenBank/DDBJ databases">
        <title>M. sibirica DSM 26468T genome.</title>
        <authorList>
            <person name="Thieme N."/>
            <person name="Rettenmaier R."/>
            <person name="Zverlov V."/>
            <person name="Liebl W."/>
        </authorList>
    </citation>
    <scope>NUCLEOTIDE SEQUENCE</scope>
    <source>
        <strain evidence="4">DSM 26468</strain>
    </source>
</reference>
<dbReference type="GO" id="GO:0016787">
    <property type="term" value="F:hydrolase activity"/>
    <property type="evidence" value="ECO:0007669"/>
    <property type="project" value="UniProtKB-KW"/>
</dbReference>
<evidence type="ECO:0000256" key="2">
    <source>
        <dbReference type="ARBA" id="ARBA00022801"/>
    </source>
</evidence>
<dbReference type="PANTHER" id="PTHR43046">
    <property type="entry name" value="GDP-MANNOSE MANNOSYL HYDROLASE"/>
    <property type="match status" value="1"/>
</dbReference>
<evidence type="ECO:0000313" key="4">
    <source>
        <dbReference type="EMBL" id="MBH1940163.1"/>
    </source>
</evidence>
<dbReference type="RefSeq" id="WP_197660381.1">
    <property type="nucleotide sequence ID" value="NZ_JAEAGR010000003.1"/>
</dbReference>
<comment type="caution">
    <text evidence="4">The sequence shown here is derived from an EMBL/GenBank/DDBJ whole genome shotgun (WGS) entry which is preliminary data.</text>
</comment>
<keyword evidence="2" id="KW-0378">Hydrolase</keyword>
<dbReference type="InterPro" id="IPR015797">
    <property type="entry name" value="NUDIX_hydrolase-like_dom_sf"/>
</dbReference>
<feature type="domain" description="Nudix hydrolase" evidence="3">
    <location>
        <begin position="4"/>
        <end position="129"/>
    </location>
</feature>
<dbReference type="PROSITE" id="PS51462">
    <property type="entry name" value="NUDIX"/>
    <property type="match status" value="1"/>
</dbReference>
<comment type="cofactor">
    <cofactor evidence="1">
        <name>Mg(2+)</name>
        <dbReference type="ChEBI" id="CHEBI:18420"/>
    </cofactor>
</comment>
<accession>A0A8J7L299</accession>
<name>A0A8J7L299_9FIRM</name>
<organism evidence="4 5">
    <name type="scientific">Mobilitalea sibirica</name>
    <dbReference type="NCBI Taxonomy" id="1462919"/>
    <lineage>
        <taxon>Bacteria</taxon>
        <taxon>Bacillati</taxon>
        <taxon>Bacillota</taxon>
        <taxon>Clostridia</taxon>
        <taxon>Lachnospirales</taxon>
        <taxon>Lachnospiraceae</taxon>
        <taxon>Mobilitalea</taxon>
    </lineage>
</organism>
<dbReference type="Gene3D" id="3.90.79.10">
    <property type="entry name" value="Nucleoside Triphosphate Pyrophosphohydrolase"/>
    <property type="match status" value="1"/>
</dbReference>
<dbReference type="Pfam" id="PF00293">
    <property type="entry name" value="NUDIX"/>
    <property type="match status" value="1"/>
</dbReference>
<gene>
    <name evidence="4" type="ORF">I5677_04545</name>
</gene>
<proteinExistence type="predicted"/>
<dbReference type="EMBL" id="JAEAGR010000003">
    <property type="protein sequence ID" value="MBH1940163.1"/>
    <property type="molecule type" value="Genomic_DNA"/>
</dbReference>
<keyword evidence="5" id="KW-1185">Reference proteome</keyword>
<dbReference type="Proteomes" id="UP000623269">
    <property type="component" value="Unassembled WGS sequence"/>
</dbReference>
<protein>
    <submittedName>
        <fullName evidence="4">NUDIX domain-containing protein</fullName>
    </submittedName>
</protein>